<keyword evidence="5" id="KW-1185">Reference proteome</keyword>
<dbReference type="PANTHER" id="PTHR40465">
    <property type="entry name" value="CHROMOSOME 1, WHOLE GENOME SHOTGUN SEQUENCE"/>
    <property type="match status" value="1"/>
</dbReference>
<dbReference type="EMBL" id="JARJCN010000156">
    <property type="protein sequence ID" value="KAJ7066897.1"/>
    <property type="molecule type" value="Genomic_DNA"/>
</dbReference>
<feature type="domain" description="DUF6534" evidence="3">
    <location>
        <begin position="168"/>
        <end position="255"/>
    </location>
</feature>
<feature type="compositionally biased region" description="Polar residues" evidence="1">
    <location>
        <begin position="263"/>
        <end position="281"/>
    </location>
</feature>
<keyword evidence="2" id="KW-0472">Membrane</keyword>
<keyword evidence="2" id="KW-1133">Transmembrane helix</keyword>
<protein>
    <recommendedName>
        <fullName evidence="3">DUF6534 domain-containing protein</fullName>
    </recommendedName>
</protein>
<keyword evidence="2" id="KW-0812">Transmembrane</keyword>
<dbReference type="PANTHER" id="PTHR40465:SF1">
    <property type="entry name" value="DUF6534 DOMAIN-CONTAINING PROTEIN"/>
    <property type="match status" value="1"/>
</dbReference>
<feature type="transmembrane region" description="Helical" evidence="2">
    <location>
        <begin position="204"/>
        <end position="223"/>
    </location>
</feature>
<dbReference type="InterPro" id="IPR045339">
    <property type="entry name" value="DUF6534"/>
</dbReference>
<gene>
    <name evidence="4" type="ORF">B0H15DRAFT_872068</name>
</gene>
<organism evidence="4 5">
    <name type="scientific">Mycena belliarum</name>
    <dbReference type="NCBI Taxonomy" id="1033014"/>
    <lineage>
        <taxon>Eukaryota</taxon>
        <taxon>Fungi</taxon>
        <taxon>Dikarya</taxon>
        <taxon>Basidiomycota</taxon>
        <taxon>Agaricomycotina</taxon>
        <taxon>Agaricomycetes</taxon>
        <taxon>Agaricomycetidae</taxon>
        <taxon>Agaricales</taxon>
        <taxon>Marasmiineae</taxon>
        <taxon>Mycenaceae</taxon>
        <taxon>Mycena</taxon>
    </lineage>
</organism>
<evidence type="ECO:0000256" key="2">
    <source>
        <dbReference type="SAM" id="Phobius"/>
    </source>
</evidence>
<feature type="transmembrane region" description="Helical" evidence="2">
    <location>
        <begin position="46"/>
        <end position="67"/>
    </location>
</feature>
<feature type="transmembrane region" description="Helical" evidence="2">
    <location>
        <begin position="12"/>
        <end position="34"/>
    </location>
</feature>
<feature type="transmembrane region" description="Helical" evidence="2">
    <location>
        <begin position="117"/>
        <end position="139"/>
    </location>
</feature>
<evidence type="ECO:0000256" key="1">
    <source>
        <dbReference type="SAM" id="MobiDB-lite"/>
    </source>
</evidence>
<sequence length="308" mass="34150">MANSLGPTYGVWFVSLFVETILYGIGLLQGWIYFAGRPGDGRSIKSTVMVVLFLETVQVVFFFRSSYSRFVEMFGELQTNLIWEDSLQLLASYLSAFTVQIFFASRIYQLTKGRGRLSLAAIGIYTILALALVQISAGIAQTILSYKLRSYLKLGETKAITTLQTAASLACDVLITVYLCIFLESQKGELMRTNTMVDTLIYHAINRGVLTTLSSGATMVLFLVLPDTFWFFVGLAPSSKLYMNSMLATLNARQYIRDKMQSSDKGWNSIPLSTIPTTQGPRKNPSALDFETNSLDINAKPAEFPACA</sequence>
<reference evidence="4" key="1">
    <citation type="submission" date="2023-03" db="EMBL/GenBank/DDBJ databases">
        <title>Massive genome expansion in bonnet fungi (Mycena s.s.) driven by repeated elements and novel gene families across ecological guilds.</title>
        <authorList>
            <consortium name="Lawrence Berkeley National Laboratory"/>
            <person name="Harder C.B."/>
            <person name="Miyauchi S."/>
            <person name="Viragh M."/>
            <person name="Kuo A."/>
            <person name="Thoen E."/>
            <person name="Andreopoulos B."/>
            <person name="Lu D."/>
            <person name="Skrede I."/>
            <person name="Drula E."/>
            <person name="Henrissat B."/>
            <person name="Morin E."/>
            <person name="Kohler A."/>
            <person name="Barry K."/>
            <person name="LaButti K."/>
            <person name="Morin E."/>
            <person name="Salamov A."/>
            <person name="Lipzen A."/>
            <person name="Mereny Z."/>
            <person name="Hegedus B."/>
            <person name="Baldrian P."/>
            <person name="Stursova M."/>
            <person name="Weitz H."/>
            <person name="Taylor A."/>
            <person name="Grigoriev I.V."/>
            <person name="Nagy L.G."/>
            <person name="Martin F."/>
            <person name="Kauserud H."/>
        </authorList>
    </citation>
    <scope>NUCLEOTIDE SEQUENCE</scope>
    <source>
        <strain evidence="4">CBHHK173m</strain>
    </source>
</reference>
<feature type="transmembrane region" description="Helical" evidence="2">
    <location>
        <begin position="229"/>
        <end position="250"/>
    </location>
</feature>
<feature type="transmembrane region" description="Helical" evidence="2">
    <location>
        <begin position="87"/>
        <end position="105"/>
    </location>
</feature>
<dbReference type="AlphaFoldDB" id="A0AAD6TNJ3"/>
<comment type="caution">
    <text evidence="4">The sequence shown here is derived from an EMBL/GenBank/DDBJ whole genome shotgun (WGS) entry which is preliminary data.</text>
</comment>
<evidence type="ECO:0000313" key="4">
    <source>
        <dbReference type="EMBL" id="KAJ7066897.1"/>
    </source>
</evidence>
<proteinExistence type="predicted"/>
<accession>A0AAD6TNJ3</accession>
<feature type="transmembrane region" description="Helical" evidence="2">
    <location>
        <begin position="159"/>
        <end position="183"/>
    </location>
</feature>
<dbReference type="Pfam" id="PF20152">
    <property type="entry name" value="DUF6534"/>
    <property type="match status" value="1"/>
</dbReference>
<name>A0AAD6TNJ3_9AGAR</name>
<dbReference type="Proteomes" id="UP001222325">
    <property type="component" value="Unassembled WGS sequence"/>
</dbReference>
<evidence type="ECO:0000313" key="5">
    <source>
        <dbReference type="Proteomes" id="UP001222325"/>
    </source>
</evidence>
<feature type="region of interest" description="Disordered" evidence="1">
    <location>
        <begin position="263"/>
        <end position="287"/>
    </location>
</feature>
<evidence type="ECO:0000259" key="3">
    <source>
        <dbReference type="Pfam" id="PF20152"/>
    </source>
</evidence>